<dbReference type="RefSeq" id="WP_011905759.1">
    <property type="nucleotide sequence ID" value="NC_009380.1"/>
</dbReference>
<dbReference type="FunFam" id="1.10.630.10:FF:000018">
    <property type="entry name" value="Cytochrome P450 monooxygenase"/>
    <property type="match status" value="1"/>
</dbReference>
<dbReference type="AlphaFoldDB" id="A4X629"/>
<dbReference type="eggNOG" id="COG2124">
    <property type="taxonomic scope" value="Bacteria"/>
</dbReference>
<dbReference type="InterPro" id="IPR017972">
    <property type="entry name" value="Cyt_P450_CS"/>
</dbReference>
<dbReference type="GO" id="GO:0017000">
    <property type="term" value="P:antibiotic biosynthetic process"/>
    <property type="evidence" value="ECO:0007669"/>
    <property type="project" value="UniProtKB-ARBA"/>
</dbReference>
<keyword evidence="3 7" id="KW-0479">Metal-binding</keyword>
<proteinExistence type="inferred from homology"/>
<dbReference type="STRING" id="369723.Strop_1867"/>
<sequence>MDASEAVALLMSPLGRIDPYPTYERLRAHGPVVQTAAGFFVVTGYTEADTVLRNARLAFEVMDDELRDDVFPHWQDSPAMKSIARSMIRANPPNHGRMRRLAAGAFTPRRIAALREVVTAQADELADEMIRAGRDGAPVDFMGSFAYPLPVAVICALLGVPAADWARFRGWASDLTAVLEPEITPQELTVADAGASELRDYFTELIAQRRRAPADDLTTALVQTHDADGDRLSGEELLANLVLLLVAGFETTTNLLGNGLVVLLAHPDSATALRDQPELAPGHVDELLRYDSPVQLTTRTVRESVLLAGVELPAGSWVLVLLGAANRDPERFTDPTRFDPGRAQSPPLSFGAGAHYCLGAGLARLEAQVAFPLLLRRLPELALAGEPTRRNRLTLRGYETLPVTVSAIAADHGTPAGVARGTP</sequence>
<dbReference type="EMBL" id="CP000667">
    <property type="protein sequence ID" value="ABP54329.1"/>
    <property type="molecule type" value="Genomic_DNA"/>
</dbReference>
<evidence type="ECO:0000256" key="3">
    <source>
        <dbReference type="ARBA" id="ARBA00022723"/>
    </source>
</evidence>
<evidence type="ECO:0000256" key="5">
    <source>
        <dbReference type="ARBA" id="ARBA00023004"/>
    </source>
</evidence>
<dbReference type="PRINTS" id="PR00359">
    <property type="entry name" value="BP450"/>
</dbReference>
<dbReference type="PROSITE" id="PS00086">
    <property type="entry name" value="CYTOCHROME_P450"/>
    <property type="match status" value="1"/>
</dbReference>
<protein>
    <submittedName>
        <fullName evidence="8">Cytochrome P450</fullName>
    </submittedName>
</protein>
<evidence type="ECO:0000256" key="2">
    <source>
        <dbReference type="ARBA" id="ARBA00022617"/>
    </source>
</evidence>
<dbReference type="Proteomes" id="UP000000235">
    <property type="component" value="Chromosome"/>
</dbReference>
<dbReference type="InterPro" id="IPR002397">
    <property type="entry name" value="Cyt_P450_B"/>
</dbReference>
<keyword evidence="9" id="KW-1185">Reference proteome</keyword>
<dbReference type="KEGG" id="stp:Strop_1867"/>
<dbReference type="InterPro" id="IPR001128">
    <property type="entry name" value="Cyt_P450"/>
</dbReference>
<dbReference type="PRINTS" id="PR00385">
    <property type="entry name" value="P450"/>
</dbReference>
<dbReference type="GO" id="GO:0004497">
    <property type="term" value="F:monooxygenase activity"/>
    <property type="evidence" value="ECO:0007669"/>
    <property type="project" value="UniProtKB-KW"/>
</dbReference>
<dbReference type="Pfam" id="PF00067">
    <property type="entry name" value="p450"/>
    <property type="match status" value="1"/>
</dbReference>
<evidence type="ECO:0000313" key="9">
    <source>
        <dbReference type="Proteomes" id="UP000000235"/>
    </source>
</evidence>
<keyword evidence="4 7" id="KW-0560">Oxidoreductase</keyword>
<dbReference type="PANTHER" id="PTHR46696:SF1">
    <property type="entry name" value="CYTOCHROME P450 YJIB-RELATED"/>
    <property type="match status" value="1"/>
</dbReference>
<keyword evidence="2 7" id="KW-0349">Heme</keyword>
<evidence type="ECO:0000313" key="8">
    <source>
        <dbReference type="EMBL" id="ABP54329.1"/>
    </source>
</evidence>
<dbReference type="HOGENOM" id="CLU_033716_2_0_11"/>
<dbReference type="PANTHER" id="PTHR46696">
    <property type="entry name" value="P450, PUTATIVE (EUROFUNG)-RELATED"/>
    <property type="match status" value="1"/>
</dbReference>
<keyword evidence="5 7" id="KW-0408">Iron</keyword>
<dbReference type="GO" id="GO:0020037">
    <property type="term" value="F:heme binding"/>
    <property type="evidence" value="ECO:0007669"/>
    <property type="project" value="InterPro"/>
</dbReference>
<evidence type="ECO:0000256" key="6">
    <source>
        <dbReference type="ARBA" id="ARBA00023033"/>
    </source>
</evidence>
<organism evidence="8 9">
    <name type="scientific">Salinispora tropica (strain ATCC BAA-916 / DSM 44818 / JCM 13857 / NBRC 105044 / CNB-440)</name>
    <dbReference type="NCBI Taxonomy" id="369723"/>
    <lineage>
        <taxon>Bacteria</taxon>
        <taxon>Bacillati</taxon>
        <taxon>Actinomycetota</taxon>
        <taxon>Actinomycetes</taxon>
        <taxon>Micromonosporales</taxon>
        <taxon>Micromonosporaceae</taxon>
        <taxon>Salinispora</taxon>
    </lineage>
</organism>
<gene>
    <name evidence="8" type="ordered locus">Strop_1867</name>
</gene>
<keyword evidence="6 7" id="KW-0503">Monooxygenase</keyword>
<evidence type="ECO:0000256" key="7">
    <source>
        <dbReference type="RuleBase" id="RU000461"/>
    </source>
</evidence>
<dbReference type="Gene3D" id="1.10.630.10">
    <property type="entry name" value="Cytochrome P450"/>
    <property type="match status" value="1"/>
</dbReference>
<evidence type="ECO:0000256" key="4">
    <source>
        <dbReference type="ARBA" id="ARBA00023002"/>
    </source>
</evidence>
<evidence type="ECO:0000256" key="1">
    <source>
        <dbReference type="ARBA" id="ARBA00010617"/>
    </source>
</evidence>
<dbReference type="GO" id="GO:0005506">
    <property type="term" value="F:iron ion binding"/>
    <property type="evidence" value="ECO:0007669"/>
    <property type="project" value="InterPro"/>
</dbReference>
<dbReference type="CDD" id="cd20625">
    <property type="entry name" value="CYP164-like"/>
    <property type="match status" value="1"/>
</dbReference>
<dbReference type="PATRIC" id="fig|369723.5.peg.1915"/>
<dbReference type="InterPro" id="IPR036396">
    <property type="entry name" value="Cyt_P450_sf"/>
</dbReference>
<name>A4X629_SALTO</name>
<accession>A4X629</accession>
<reference evidence="9" key="1">
    <citation type="journal article" date="2007" name="Proc. Natl. Acad. Sci. U.S.A.">
        <title>Genome sequencing reveals complex secondary metabolome in the marine actinomycete Salinispora tropica.</title>
        <authorList>
            <person name="Udwary D.W."/>
            <person name="Zeigler L."/>
            <person name="Asolkar R.N."/>
            <person name="Singan V."/>
            <person name="Lapidus A."/>
            <person name="Fenical W."/>
            <person name="Jensen P.R."/>
            <person name="Moore B.S."/>
        </authorList>
    </citation>
    <scope>NUCLEOTIDE SEQUENCE [LARGE SCALE GENOMIC DNA]</scope>
    <source>
        <strain evidence="9">ATCC BAA-916 / DSM 44818 / CNB-440</strain>
    </source>
</reference>
<dbReference type="SUPFAM" id="SSF48264">
    <property type="entry name" value="Cytochrome P450"/>
    <property type="match status" value="1"/>
</dbReference>
<comment type="similarity">
    <text evidence="1 7">Belongs to the cytochrome P450 family.</text>
</comment>
<dbReference type="GO" id="GO:0016705">
    <property type="term" value="F:oxidoreductase activity, acting on paired donors, with incorporation or reduction of molecular oxygen"/>
    <property type="evidence" value="ECO:0007669"/>
    <property type="project" value="InterPro"/>
</dbReference>